<dbReference type="AlphaFoldDB" id="A0AAE3JVF3"/>
<dbReference type="EMBL" id="JAKNFS010000002">
    <property type="protein sequence ID" value="MCG4764152.1"/>
    <property type="molecule type" value="Genomic_DNA"/>
</dbReference>
<proteinExistence type="predicted"/>
<evidence type="ECO:0000313" key="1">
    <source>
        <dbReference type="EMBL" id="MCG4764152.1"/>
    </source>
</evidence>
<name>A0AAE3JVF3_9FIRM</name>
<protein>
    <submittedName>
        <fullName evidence="1">Uncharacterized protein</fullName>
    </submittedName>
</protein>
<comment type="caution">
    <text evidence="1">The sequence shown here is derived from an EMBL/GenBank/DDBJ whole genome shotgun (WGS) entry which is preliminary data.</text>
</comment>
<evidence type="ECO:0000313" key="2">
    <source>
        <dbReference type="Proteomes" id="UP001199915"/>
    </source>
</evidence>
<dbReference type="RefSeq" id="WP_238032708.1">
    <property type="nucleotide sequence ID" value="NZ_JAKNFS010000002.1"/>
</dbReference>
<dbReference type="Proteomes" id="UP001199915">
    <property type="component" value="Unassembled WGS sequence"/>
</dbReference>
<gene>
    <name evidence="1" type="ORF">L0N21_01240</name>
</gene>
<organism evidence="1 2">
    <name type="scientific">Fusicatenibacter saccharivorans</name>
    <dbReference type="NCBI Taxonomy" id="1150298"/>
    <lineage>
        <taxon>Bacteria</taxon>
        <taxon>Bacillati</taxon>
        <taxon>Bacillota</taxon>
        <taxon>Clostridia</taxon>
        <taxon>Lachnospirales</taxon>
        <taxon>Lachnospiraceae</taxon>
        <taxon>Fusicatenibacter</taxon>
    </lineage>
</organism>
<reference evidence="1" key="1">
    <citation type="submission" date="2022-01" db="EMBL/GenBank/DDBJ databases">
        <title>Collection of gut derived symbiotic bacterial strains cultured from healthy donors.</title>
        <authorList>
            <person name="Lin H."/>
            <person name="Kohout C."/>
            <person name="Waligurski E."/>
            <person name="Pamer E.G."/>
        </authorList>
    </citation>
    <scope>NUCLEOTIDE SEQUENCE</scope>
    <source>
        <strain evidence="1">DFI.5.49</strain>
    </source>
</reference>
<accession>A0AAE3JVF3</accession>
<sequence length="76" mass="8818">MIIHLKDTAIQLNPSEVRAAKKLISRFITSVSSASKRTGQISFYFTVLIIMHMMSQQLLETFDPKDLQEIMKKYQK</sequence>